<dbReference type="AlphaFoldDB" id="F6HI14"/>
<dbReference type="HOGENOM" id="CLU_3393190_0_0_1"/>
<organism evidence="1 2">
    <name type="scientific">Vitis vinifera</name>
    <name type="common">Grape</name>
    <dbReference type="NCBI Taxonomy" id="29760"/>
    <lineage>
        <taxon>Eukaryota</taxon>
        <taxon>Viridiplantae</taxon>
        <taxon>Streptophyta</taxon>
        <taxon>Embryophyta</taxon>
        <taxon>Tracheophyta</taxon>
        <taxon>Spermatophyta</taxon>
        <taxon>Magnoliopsida</taxon>
        <taxon>eudicotyledons</taxon>
        <taxon>Gunneridae</taxon>
        <taxon>Pentapetalae</taxon>
        <taxon>rosids</taxon>
        <taxon>Vitales</taxon>
        <taxon>Vitaceae</taxon>
        <taxon>Viteae</taxon>
        <taxon>Vitis</taxon>
    </lineage>
</organism>
<evidence type="ECO:0000313" key="1">
    <source>
        <dbReference type="EMBL" id="CCB51861.1"/>
    </source>
</evidence>
<reference evidence="2" key="1">
    <citation type="journal article" date="2007" name="Nature">
        <title>The grapevine genome sequence suggests ancestral hexaploidization in major angiosperm phyla.</title>
        <authorList>
            <consortium name="The French-Italian Public Consortium for Grapevine Genome Characterization."/>
            <person name="Jaillon O."/>
            <person name="Aury J.-M."/>
            <person name="Noel B."/>
            <person name="Policriti A."/>
            <person name="Clepet C."/>
            <person name="Casagrande A."/>
            <person name="Choisne N."/>
            <person name="Aubourg S."/>
            <person name="Vitulo N."/>
            <person name="Jubin C."/>
            <person name="Vezzi A."/>
            <person name="Legeai F."/>
            <person name="Hugueney P."/>
            <person name="Dasilva C."/>
            <person name="Horner D."/>
            <person name="Mica E."/>
            <person name="Jublot D."/>
            <person name="Poulain J."/>
            <person name="Bruyere C."/>
            <person name="Billault A."/>
            <person name="Segurens B."/>
            <person name="Gouyvenoux M."/>
            <person name="Ugarte E."/>
            <person name="Cattonaro F."/>
            <person name="Anthouard V."/>
            <person name="Vico V."/>
            <person name="Del Fabbro C."/>
            <person name="Alaux M."/>
            <person name="Di Gaspero G."/>
            <person name="Dumas V."/>
            <person name="Felice N."/>
            <person name="Paillard S."/>
            <person name="Juman I."/>
            <person name="Moroldo M."/>
            <person name="Scalabrin S."/>
            <person name="Canaguier A."/>
            <person name="Le Clainche I."/>
            <person name="Malacrida G."/>
            <person name="Durand E."/>
            <person name="Pesole G."/>
            <person name="Laucou V."/>
            <person name="Chatelet P."/>
            <person name="Merdinoglu D."/>
            <person name="Delledonne M."/>
            <person name="Pezzotti M."/>
            <person name="Lecharny A."/>
            <person name="Scarpelli C."/>
            <person name="Artiguenave F."/>
            <person name="Pe M.E."/>
            <person name="Valle G."/>
            <person name="Morgante M."/>
            <person name="Caboche M."/>
            <person name="Adam-Blondon A.-F."/>
            <person name="Weissenbach J."/>
            <person name="Quetier F."/>
            <person name="Wincker P."/>
        </authorList>
    </citation>
    <scope>NUCLEOTIDE SEQUENCE [LARGE SCALE GENOMIC DNA]</scope>
    <source>
        <strain evidence="2">cv. Pinot noir / PN40024</strain>
    </source>
</reference>
<proteinExistence type="predicted"/>
<protein>
    <submittedName>
        <fullName evidence="1">Uncharacterized protein</fullName>
    </submittedName>
</protein>
<sequence length="32" mass="3363">MAMNQFATQLKLLKNGVGDGARSGAVWIKSLG</sequence>
<dbReference type="InParanoid" id="F6HI14"/>
<dbReference type="PaxDb" id="29760-VIT_04s0043g00450.t01"/>
<gene>
    <name evidence="1" type="ordered locus">VIT_04s0043g00450</name>
</gene>
<keyword evidence="2" id="KW-1185">Reference proteome</keyword>
<accession>F6HI14</accession>
<dbReference type="Proteomes" id="UP000009183">
    <property type="component" value="Chromosome 4"/>
</dbReference>
<evidence type="ECO:0000313" key="2">
    <source>
        <dbReference type="Proteomes" id="UP000009183"/>
    </source>
</evidence>
<dbReference type="EMBL" id="FN595763">
    <property type="protein sequence ID" value="CCB51861.1"/>
    <property type="molecule type" value="Genomic_DNA"/>
</dbReference>
<name>F6HI14_VITVI</name>